<name>A0A4P9XK94_9FUNG</name>
<evidence type="ECO:0000256" key="6">
    <source>
        <dbReference type="ARBA" id="ARBA00023175"/>
    </source>
</evidence>
<evidence type="ECO:0000256" key="4">
    <source>
        <dbReference type="ARBA" id="ARBA00023054"/>
    </source>
</evidence>
<keyword evidence="5" id="KW-0518">Myosin</keyword>
<evidence type="ECO:0000259" key="8">
    <source>
        <dbReference type="Pfam" id="PF01576"/>
    </source>
</evidence>
<keyword evidence="3" id="KW-0963">Cytoplasm</keyword>
<dbReference type="PANTHER" id="PTHR46349:SF6">
    <property type="entry name" value="MYOSIN-6-LIKE"/>
    <property type="match status" value="1"/>
</dbReference>
<dbReference type="Pfam" id="PF01576">
    <property type="entry name" value="Myosin_tail_1"/>
    <property type="match status" value="1"/>
</dbReference>
<proteinExistence type="predicted"/>
<protein>
    <recommendedName>
        <fullName evidence="8">Myosin tail domain-containing protein</fullName>
    </recommendedName>
</protein>
<dbReference type="Proteomes" id="UP000271241">
    <property type="component" value="Unassembled WGS sequence"/>
</dbReference>
<dbReference type="PANTHER" id="PTHR46349">
    <property type="entry name" value="CINGULIN-LIKE PROTEIN 1-RELATED"/>
    <property type="match status" value="1"/>
</dbReference>
<feature type="coiled-coil region" evidence="7">
    <location>
        <begin position="66"/>
        <end position="142"/>
    </location>
</feature>
<dbReference type="AlphaFoldDB" id="A0A4P9XK94"/>
<evidence type="ECO:0000256" key="2">
    <source>
        <dbReference type="ARBA" id="ARBA00022433"/>
    </source>
</evidence>
<keyword evidence="2" id="KW-0787">Thick filament</keyword>
<keyword evidence="4 7" id="KW-0175">Coiled coil</keyword>
<evidence type="ECO:0000256" key="3">
    <source>
        <dbReference type="ARBA" id="ARBA00022490"/>
    </source>
</evidence>
<evidence type="ECO:0000256" key="1">
    <source>
        <dbReference type="ARBA" id="ARBA00004657"/>
    </source>
</evidence>
<gene>
    <name evidence="9" type="ORF">THASP1DRAFT_18751</name>
</gene>
<accession>A0A4P9XK94</accession>
<reference evidence="10" key="1">
    <citation type="journal article" date="2018" name="Nat. Microbiol.">
        <title>Leveraging single-cell genomics to expand the fungal tree of life.</title>
        <authorList>
            <person name="Ahrendt S.R."/>
            <person name="Quandt C.A."/>
            <person name="Ciobanu D."/>
            <person name="Clum A."/>
            <person name="Salamov A."/>
            <person name="Andreopoulos B."/>
            <person name="Cheng J.F."/>
            <person name="Woyke T."/>
            <person name="Pelin A."/>
            <person name="Henrissat B."/>
            <person name="Reynolds N.K."/>
            <person name="Benny G.L."/>
            <person name="Smith M.E."/>
            <person name="James T.Y."/>
            <person name="Grigoriev I.V."/>
        </authorList>
    </citation>
    <scope>NUCLEOTIDE SEQUENCE [LARGE SCALE GENOMIC DNA]</scope>
    <source>
        <strain evidence="10">RSA 1356</strain>
    </source>
</reference>
<evidence type="ECO:0000256" key="5">
    <source>
        <dbReference type="ARBA" id="ARBA00023123"/>
    </source>
</evidence>
<feature type="domain" description="Myosin tail" evidence="8">
    <location>
        <begin position="1"/>
        <end position="136"/>
    </location>
</feature>
<feature type="non-terminal residue" evidence="9">
    <location>
        <position position="1"/>
    </location>
</feature>
<evidence type="ECO:0000313" key="10">
    <source>
        <dbReference type="Proteomes" id="UP000271241"/>
    </source>
</evidence>
<keyword evidence="10" id="KW-1185">Reference proteome</keyword>
<dbReference type="EMBL" id="KZ992928">
    <property type="protein sequence ID" value="RKP06218.1"/>
    <property type="molecule type" value="Genomic_DNA"/>
</dbReference>
<evidence type="ECO:0000256" key="7">
    <source>
        <dbReference type="SAM" id="Coils"/>
    </source>
</evidence>
<dbReference type="InterPro" id="IPR002928">
    <property type="entry name" value="Myosin_tail"/>
</dbReference>
<dbReference type="GO" id="GO:0016459">
    <property type="term" value="C:myosin complex"/>
    <property type="evidence" value="ECO:0007669"/>
    <property type="project" value="InterPro"/>
</dbReference>
<sequence length="143" mass="17068">LENQLKELNLRVVELETGSMTMRPRRFESRMDSLTAQLENEARARNETLRTTRKTDRVIRDLHFQLSESEKAKMRHKDDMDKMEQRVSRMRAQLEELVTSEGSLQLAKRRAEREANEHKERAARLEREVERLKSRLERVYSAS</sequence>
<comment type="subcellular location">
    <subcellularLocation>
        <location evidence="1">Cytoplasm</location>
        <location evidence="1">Myofibril</location>
    </subcellularLocation>
</comment>
<dbReference type="STRING" id="78915.A0A4P9XK94"/>
<evidence type="ECO:0000313" key="9">
    <source>
        <dbReference type="EMBL" id="RKP06218.1"/>
    </source>
</evidence>
<keyword evidence="2" id="KW-0514">Muscle protein</keyword>
<keyword evidence="6" id="KW-0505">Motor protein</keyword>
<organism evidence="9 10">
    <name type="scientific">Thamnocephalis sphaerospora</name>
    <dbReference type="NCBI Taxonomy" id="78915"/>
    <lineage>
        <taxon>Eukaryota</taxon>
        <taxon>Fungi</taxon>
        <taxon>Fungi incertae sedis</taxon>
        <taxon>Zoopagomycota</taxon>
        <taxon>Zoopagomycotina</taxon>
        <taxon>Zoopagomycetes</taxon>
        <taxon>Zoopagales</taxon>
        <taxon>Sigmoideomycetaceae</taxon>
        <taxon>Thamnocephalis</taxon>
    </lineage>
</organism>
<dbReference type="SUPFAM" id="SSF90257">
    <property type="entry name" value="Myosin rod fragments"/>
    <property type="match status" value="1"/>
</dbReference>
<dbReference type="OrthoDB" id="6108017at2759"/>